<keyword evidence="2" id="KW-1185">Reference proteome</keyword>
<proteinExistence type="predicted"/>
<dbReference type="AlphaFoldDB" id="A0A9P0ZRH4"/>
<dbReference type="Proteomes" id="UP001152484">
    <property type="component" value="Unassembled WGS sequence"/>
</dbReference>
<accession>A0A9P0ZRH4</accession>
<gene>
    <name evidence="1" type="ORF">CEURO_LOCUS19562</name>
</gene>
<protein>
    <submittedName>
        <fullName evidence="1">Uncharacterized protein</fullName>
    </submittedName>
</protein>
<evidence type="ECO:0000313" key="2">
    <source>
        <dbReference type="Proteomes" id="UP001152484"/>
    </source>
</evidence>
<reference evidence="1" key="1">
    <citation type="submission" date="2022-07" db="EMBL/GenBank/DDBJ databases">
        <authorList>
            <person name="Macas J."/>
            <person name="Novak P."/>
            <person name="Neumann P."/>
        </authorList>
    </citation>
    <scope>NUCLEOTIDE SEQUENCE</scope>
</reference>
<organism evidence="1 2">
    <name type="scientific">Cuscuta europaea</name>
    <name type="common">European dodder</name>
    <dbReference type="NCBI Taxonomy" id="41803"/>
    <lineage>
        <taxon>Eukaryota</taxon>
        <taxon>Viridiplantae</taxon>
        <taxon>Streptophyta</taxon>
        <taxon>Embryophyta</taxon>
        <taxon>Tracheophyta</taxon>
        <taxon>Spermatophyta</taxon>
        <taxon>Magnoliopsida</taxon>
        <taxon>eudicotyledons</taxon>
        <taxon>Gunneridae</taxon>
        <taxon>Pentapetalae</taxon>
        <taxon>asterids</taxon>
        <taxon>lamiids</taxon>
        <taxon>Solanales</taxon>
        <taxon>Convolvulaceae</taxon>
        <taxon>Cuscuteae</taxon>
        <taxon>Cuscuta</taxon>
        <taxon>Cuscuta subgen. Cuscuta</taxon>
    </lineage>
</organism>
<comment type="caution">
    <text evidence="1">The sequence shown here is derived from an EMBL/GenBank/DDBJ whole genome shotgun (WGS) entry which is preliminary data.</text>
</comment>
<sequence length="126" mass="14754">MEQPIFKSQGVLETKNLKAGDLQTKDKEEIESAYCFPPSARIRYPQRGERPDWIFPGWVCFYQYPFEKLGVRFPLSELIKGFITVTQVSPCHIMMQTWRLLRSLVFLIEKNGLHFSAEDLGFTYDL</sequence>
<dbReference type="OrthoDB" id="10533977at2759"/>
<evidence type="ECO:0000313" key="1">
    <source>
        <dbReference type="EMBL" id="CAH9112383.1"/>
    </source>
</evidence>
<name>A0A9P0ZRH4_CUSEU</name>
<dbReference type="EMBL" id="CAMAPE010000060">
    <property type="protein sequence ID" value="CAH9112383.1"/>
    <property type="molecule type" value="Genomic_DNA"/>
</dbReference>